<dbReference type="SUPFAM" id="SSF52402">
    <property type="entry name" value="Adenine nucleotide alpha hydrolases-like"/>
    <property type="match status" value="1"/>
</dbReference>
<dbReference type="Gene3D" id="3.40.50.620">
    <property type="entry name" value="HUPs"/>
    <property type="match status" value="1"/>
</dbReference>
<dbReference type="OrthoDB" id="843225at2759"/>
<dbReference type="STRING" id="246404.A0A507FFM1"/>
<evidence type="ECO:0000313" key="4">
    <source>
        <dbReference type="Proteomes" id="UP000320333"/>
    </source>
</evidence>
<comment type="caution">
    <text evidence="3">The sequence shown here is derived from an EMBL/GenBank/DDBJ whole genome shotgun (WGS) entry which is preliminary data.</text>
</comment>
<dbReference type="PANTHER" id="PTHR31964:SF140">
    <property type="entry name" value="UNIVERSAL STRESS PROTEIN FAMILY PROTEIN"/>
    <property type="match status" value="1"/>
</dbReference>
<accession>A0A507FFM1</accession>
<evidence type="ECO:0000313" key="3">
    <source>
        <dbReference type="EMBL" id="TPX74357.1"/>
    </source>
</evidence>
<feature type="domain" description="UspA" evidence="2">
    <location>
        <begin position="41"/>
        <end position="195"/>
    </location>
</feature>
<proteinExistence type="predicted"/>
<dbReference type="InterPro" id="IPR006015">
    <property type="entry name" value="Universal_stress_UspA"/>
</dbReference>
<dbReference type="CDD" id="cd23659">
    <property type="entry name" value="USP_At3g01520-like"/>
    <property type="match status" value="1"/>
</dbReference>
<dbReference type="InterPro" id="IPR006016">
    <property type="entry name" value="UspA"/>
</dbReference>
<dbReference type="Pfam" id="PF00582">
    <property type="entry name" value="Usp"/>
    <property type="match status" value="1"/>
</dbReference>
<protein>
    <recommendedName>
        <fullName evidence="2">UspA domain-containing protein</fullName>
    </recommendedName>
</protein>
<sequence>MLHDQKPQTSEPSLNAFSKSTPKAPQFNEEVIAAHITPPKRVIAVAVDESEASKFALQWALEHLVNPAGNDQVCLLNCRPYAVPDYILGHGLAGDFAPERSYEYNEEYVNAIERANREASHDLLKAYGELVLKKTAALRAIALRGDARDEILIKVEELKPDMLVTGCRGLGLIQKAFRGSLSDYLVQHSPVPVIVPRKQ</sequence>
<feature type="compositionally biased region" description="Polar residues" evidence="1">
    <location>
        <begin position="7"/>
        <end position="22"/>
    </location>
</feature>
<dbReference type="PANTHER" id="PTHR31964">
    <property type="entry name" value="ADENINE NUCLEOTIDE ALPHA HYDROLASES-LIKE SUPERFAMILY PROTEIN"/>
    <property type="match status" value="1"/>
</dbReference>
<dbReference type="EMBL" id="QEAP01000130">
    <property type="protein sequence ID" value="TPX74357.1"/>
    <property type="molecule type" value="Genomic_DNA"/>
</dbReference>
<gene>
    <name evidence="3" type="ORF">CcCBS67573_g04381</name>
</gene>
<name>A0A507FFM1_9FUNG</name>
<organism evidence="3 4">
    <name type="scientific">Chytriomyces confervae</name>
    <dbReference type="NCBI Taxonomy" id="246404"/>
    <lineage>
        <taxon>Eukaryota</taxon>
        <taxon>Fungi</taxon>
        <taxon>Fungi incertae sedis</taxon>
        <taxon>Chytridiomycota</taxon>
        <taxon>Chytridiomycota incertae sedis</taxon>
        <taxon>Chytridiomycetes</taxon>
        <taxon>Chytridiales</taxon>
        <taxon>Chytriomycetaceae</taxon>
        <taxon>Chytriomyces</taxon>
    </lineage>
</organism>
<evidence type="ECO:0000259" key="2">
    <source>
        <dbReference type="Pfam" id="PF00582"/>
    </source>
</evidence>
<feature type="region of interest" description="Disordered" evidence="1">
    <location>
        <begin position="1"/>
        <end position="22"/>
    </location>
</feature>
<dbReference type="AlphaFoldDB" id="A0A507FFM1"/>
<dbReference type="PRINTS" id="PR01438">
    <property type="entry name" value="UNVRSLSTRESS"/>
</dbReference>
<dbReference type="InterPro" id="IPR014729">
    <property type="entry name" value="Rossmann-like_a/b/a_fold"/>
</dbReference>
<dbReference type="Proteomes" id="UP000320333">
    <property type="component" value="Unassembled WGS sequence"/>
</dbReference>
<evidence type="ECO:0000256" key="1">
    <source>
        <dbReference type="SAM" id="MobiDB-lite"/>
    </source>
</evidence>
<reference evidence="3 4" key="1">
    <citation type="journal article" date="2019" name="Sci. Rep.">
        <title>Comparative genomics of chytrid fungi reveal insights into the obligate biotrophic and pathogenic lifestyle of Synchytrium endobioticum.</title>
        <authorList>
            <person name="van de Vossenberg B.T.L.H."/>
            <person name="Warris S."/>
            <person name="Nguyen H.D.T."/>
            <person name="van Gent-Pelzer M.P.E."/>
            <person name="Joly D.L."/>
            <person name="van de Geest H.C."/>
            <person name="Bonants P.J.M."/>
            <person name="Smith D.S."/>
            <person name="Levesque C.A."/>
            <person name="van der Lee T.A.J."/>
        </authorList>
    </citation>
    <scope>NUCLEOTIDE SEQUENCE [LARGE SCALE GENOMIC DNA]</scope>
    <source>
        <strain evidence="3 4">CBS 675.73</strain>
    </source>
</reference>
<keyword evidence="4" id="KW-1185">Reference proteome</keyword>